<keyword evidence="7" id="KW-0325">Glycoprotein</keyword>
<evidence type="ECO:0000256" key="7">
    <source>
        <dbReference type="ARBA" id="ARBA00023180"/>
    </source>
</evidence>
<dbReference type="GO" id="GO:0038039">
    <property type="term" value="C:G protein-coupled receptor heterodimeric complex"/>
    <property type="evidence" value="ECO:0007669"/>
    <property type="project" value="TreeGrafter"/>
</dbReference>
<sequence length="528" mass="57465">MPRCPDVKMSRCQRCHDVKMSGCQDVTMSRCHDVRDVTMSEMSRCQRCHDVKIYRDISDCRDISKRVLQRVGRTISDKRRDLRGLPQPVRQLDRKPQQYGLNGFDTRFDAVTAAALAINATLEQGENYTAEPADLDCSSFKEKIFENVRSLDFHGLSPSLRDPISASPTPSAGGSAPVDSPRILSKLVHASLVSAVVSGGLSACGACLTLAAMAVNLWFRKVPYIRLSSPIVNTIIGLGCLLCHASCLIMTFNAYMGSQLGLCWSSCSASSLATHHQGLAPLHGDCRYSADGCWTAVGSRTPGFPSLADMISDGAVVLHKLVVCQSSSEVLWKGLIIGMKAVFLLFGIFFAWETRTIHVEALNDSKVIGICVYNTTVMGLIGVVLEFALPIGSVDLRLVLLTCCINICSATTVLLVFGRKVVVRVLTILKDRRVRVADANTVLRTVCNNDPNGTGRVNTARNESLEIRQLPADNCQSTNCQRLPATTAADNCQPTNCQHCQPTTASRQLPADNCQPTIASRQLPADKF</sequence>
<dbReference type="GO" id="GO:0007214">
    <property type="term" value="P:gamma-aminobutyric acid signaling pathway"/>
    <property type="evidence" value="ECO:0007669"/>
    <property type="project" value="TreeGrafter"/>
</dbReference>
<evidence type="ECO:0000256" key="8">
    <source>
        <dbReference type="ARBA" id="ARBA00023224"/>
    </source>
</evidence>
<comment type="subcellular location">
    <subcellularLocation>
        <location evidence="1">Membrane</location>
        <topology evidence="1">Multi-pass membrane protein</topology>
    </subcellularLocation>
</comment>
<dbReference type="AlphaFoldDB" id="A0A1I8F352"/>
<keyword evidence="3 9" id="KW-1133">Transmembrane helix</keyword>
<reference evidence="12" key="1">
    <citation type="submission" date="2016-11" db="UniProtKB">
        <authorList>
            <consortium name="WormBaseParasite"/>
        </authorList>
    </citation>
    <scope>IDENTIFICATION</scope>
</reference>
<accession>A0A1I8F352</accession>
<evidence type="ECO:0000256" key="2">
    <source>
        <dbReference type="ARBA" id="ARBA00022692"/>
    </source>
</evidence>
<evidence type="ECO:0000256" key="5">
    <source>
        <dbReference type="ARBA" id="ARBA00023136"/>
    </source>
</evidence>
<dbReference type="PANTHER" id="PTHR10519">
    <property type="entry name" value="GABA-B RECEPTOR"/>
    <property type="match status" value="1"/>
</dbReference>
<proteinExistence type="predicted"/>
<feature type="transmembrane region" description="Helical" evidence="9">
    <location>
        <begin position="192"/>
        <end position="219"/>
    </location>
</feature>
<evidence type="ECO:0000313" key="12">
    <source>
        <dbReference type="WBParaSite" id="maker-unitig_15675-snap-gene-0.2-mRNA-1"/>
    </source>
</evidence>
<evidence type="ECO:0000313" key="11">
    <source>
        <dbReference type="Proteomes" id="UP000095280"/>
    </source>
</evidence>
<feature type="transmembrane region" description="Helical" evidence="9">
    <location>
        <begin position="231"/>
        <end position="252"/>
    </location>
</feature>
<evidence type="ECO:0000256" key="6">
    <source>
        <dbReference type="ARBA" id="ARBA00023170"/>
    </source>
</evidence>
<dbReference type="InterPro" id="IPR017978">
    <property type="entry name" value="GPCR_3_C"/>
</dbReference>
<keyword evidence="5 9" id="KW-0472">Membrane</keyword>
<dbReference type="InterPro" id="IPR002455">
    <property type="entry name" value="GPCR3_GABA-B"/>
</dbReference>
<evidence type="ECO:0000256" key="1">
    <source>
        <dbReference type="ARBA" id="ARBA00004141"/>
    </source>
</evidence>
<dbReference type="PANTHER" id="PTHR10519:SF78">
    <property type="entry name" value="G-PROTEIN COUPLED RECEPTORS FAMILY 3 PROFILE DOMAIN-CONTAINING PROTEIN"/>
    <property type="match status" value="1"/>
</dbReference>
<feature type="transmembrane region" description="Helical" evidence="9">
    <location>
        <begin position="330"/>
        <end position="352"/>
    </location>
</feature>
<protein>
    <submittedName>
        <fullName evidence="12">G_PROTEIN_RECEP_F3_4 domain-containing protein</fullName>
    </submittedName>
</protein>
<dbReference type="PROSITE" id="PS50259">
    <property type="entry name" value="G_PROTEIN_RECEP_F3_4"/>
    <property type="match status" value="1"/>
</dbReference>
<dbReference type="WBParaSite" id="maker-unitig_15675-snap-gene-0.2-mRNA-1">
    <property type="protein sequence ID" value="maker-unitig_15675-snap-gene-0.2-mRNA-1"/>
    <property type="gene ID" value="maker-unitig_15675-snap-gene-0.2"/>
</dbReference>
<keyword evidence="11" id="KW-1185">Reference proteome</keyword>
<keyword evidence="6" id="KW-0675">Receptor</keyword>
<evidence type="ECO:0000256" key="3">
    <source>
        <dbReference type="ARBA" id="ARBA00022989"/>
    </source>
</evidence>
<keyword evidence="2 9" id="KW-0812">Transmembrane</keyword>
<evidence type="ECO:0000256" key="9">
    <source>
        <dbReference type="SAM" id="Phobius"/>
    </source>
</evidence>
<feature type="transmembrane region" description="Helical" evidence="9">
    <location>
        <begin position="372"/>
        <end position="392"/>
    </location>
</feature>
<keyword evidence="4" id="KW-0297">G-protein coupled receptor</keyword>
<feature type="domain" description="G-protein coupled receptors family 3 profile" evidence="10">
    <location>
        <begin position="294"/>
        <end position="440"/>
    </location>
</feature>
<dbReference type="Pfam" id="PF00003">
    <property type="entry name" value="7tm_3"/>
    <property type="match status" value="1"/>
</dbReference>
<evidence type="ECO:0000259" key="10">
    <source>
        <dbReference type="PROSITE" id="PS50259"/>
    </source>
</evidence>
<name>A0A1I8F352_9PLAT</name>
<dbReference type="GO" id="GO:0004965">
    <property type="term" value="F:G protein-coupled GABA receptor activity"/>
    <property type="evidence" value="ECO:0007669"/>
    <property type="project" value="InterPro"/>
</dbReference>
<organism evidence="11 12">
    <name type="scientific">Macrostomum lignano</name>
    <dbReference type="NCBI Taxonomy" id="282301"/>
    <lineage>
        <taxon>Eukaryota</taxon>
        <taxon>Metazoa</taxon>
        <taxon>Spiralia</taxon>
        <taxon>Lophotrochozoa</taxon>
        <taxon>Platyhelminthes</taxon>
        <taxon>Rhabditophora</taxon>
        <taxon>Macrostomorpha</taxon>
        <taxon>Macrostomida</taxon>
        <taxon>Macrostomidae</taxon>
        <taxon>Macrostomum</taxon>
    </lineage>
</organism>
<keyword evidence="8" id="KW-0807">Transducer</keyword>
<dbReference type="Proteomes" id="UP000095280">
    <property type="component" value="Unplaced"/>
</dbReference>
<feature type="transmembrane region" description="Helical" evidence="9">
    <location>
        <begin position="398"/>
        <end position="417"/>
    </location>
</feature>
<evidence type="ECO:0000256" key="4">
    <source>
        <dbReference type="ARBA" id="ARBA00023040"/>
    </source>
</evidence>